<comment type="caution">
    <text evidence="1">The sequence shown here is derived from an EMBL/GenBank/DDBJ whole genome shotgun (WGS) entry which is preliminary data.</text>
</comment>
<dbReference type="AlphaFoldDB" id="A0A9D4F5V8"/>
<dbReference type="Proteomes" id="UP000828390">
    <property type="component" value="Unassembled WGS sequence"/>
</dbReference>
<reference evidence="1" key="2">
    <citation type="submission" date="2020-11" db="EMBL/GenBank/DDBJ databases">
        <authorList>
            <person name="McCartney M.A."/>
            <person name="Auch B."/>
            <person name="Kono T."/>
            <person name="Mallez S."/>
            <person name="Becker A."/>
            <person name="Gohl D.M."/>
            <person name="Silverstein K.A.T."/>
            <person name="Koren S."/>
            <person name="Bechman K.B."/>
            <person name="Herman A."/>
            <person name="Abrahante J.E."/>
            <person name="Garbe J."/>
        </authorList>
    </citation>
    <scope>NUCLEOTIDE SEQUENCE</scope>
    <source>
        <strain evidence="1">Duluth1</strain>
        <tissue evidence="1">Whole animal</tissue>
    </source>
</reference>
<protein>
    <submittedName>
        <fullName evidence="1">Uncharacterized protein</fullName>
    </submittedName>
</protein>
<name>A0A9D4F5V8_DREPO</name>
<sequence length="59" mass="6755">MAWMRAWTPFCFPDCQTCSTHHHNLGCAFSEHLLQELEVLEEGISQSRAVGRLALRKPN</sequence>
<proteinExistence type="predicted"/>
<evidence type="ECO:0000313" key="2">
    <source>
        <dbReference type="Proteomes" id="UP000828390"/>
    </source>
</evidence>
<dbReference type="EMBL" id="JAIWYP010000007">
    <property type="protein sequence ID" value="KAH3791881.1"/>
    <property type="molecule type" value="Genomic_DNA"/>
</dbReference>
<keyword evidence="2" id="KW-1185">Reference proteome</keyword>
<reference evidence="1" key="1">
    <citation type="journal article" date="2019" name="bioRxiv">
        <title>The Genome of the Zebra Mussel, Dreissena polymorpha: A Resource for Invasive Species Research.</title>
        <authorList>
            <person name="McCartney M.A."/>
            <person name="Auch B."/>
            <person name="Kono T."/>
            <person name="Mallez S."/>
            <person name="Zhang Y."/>
            <person name="Obille A."/>
            <person name="Becker A."/>
            <person name="Abrahante J.E."/>
            <person name="Garbe J."/>
            <person name="Badalamenti J.P."/>
            <person name="Herman A."/>
            <person name="Mangelson H."/>
            <person name="Liachko I."/>
            <person name="Sullivan S."/>
            <person name="Sone E.D."/>
            <person name="Koren S."/>
            <person name="Silverstein K.A.T."/>
            <person name="Beckman K.B."/>
            <person name="Gohl D.M."/>
        </authorList>
    </citation>
    <scope>NUCLEOTIDE SEQUENCE</scope>
    <source>
        <strain evidence="1">Duluth1</strain>
        <tissue evidence="1">Whole animal</tissue>
    </source>
</reference>
<gene>
    <name evidence="1" type="ORF">DPMN_145372</name>
</gene>
<accession>A0A9D4F5V8</accession>
<evidence type="ECO:0000313" key="1">
    <source>
        <dbReference type="EMBL" id="KAH3791881.1"/>
    </source>
</evidence>
<organism evidence="1 2">
    <name type="scientific">Dreissena polymorpha</name>
    <name type="common">Zebra mussel</name>
    <name type="synonym">Mytilus polymorpha</name>
    <dbReference type="NCBI Taxonomy" id="45954"/>
    <lineage>
        <taxon>Eukaryota</taxon>
        <taxon>Metazoa</taxon>
        <taxon>Spiralia</taxon>
        <taxon>Lophotrochozoa</taxon>
        <taxon>Mollusca</taxon>
        <taxon>Bivalvia</taxon>
        <taxon>Autobranchia</taxon>
        <taxon>Heteroconchia</taxon>
        <taxon>Euheterodonta</taxon>
        <taxon>Imparidentia</taxon>
        <taxon>Neoheterodontei</taxon>
        <taxon>Myida</taxon>
        <taxon>Dreissenoidea</taxon>
        <taxon>Dreissenidae</taxon>
        <taxon>Dreissena</taxon>
    </lineage>
</organism>